<keyword evidence="2" id="KW-0547">Nucleotide-binding</keyword>
<dbReference type="Gene3D" id="3.40.50.300">
    <property type="entry name" value="P-loop containing nucleotide triphosphate hydrolases"/>
    <property type="match status" value="1"/>
</dbReference>
<dbReference type="PANTHER" id="PTHR42794">
    <property type="entry name" value="HEMIN IMPORT ATP-BINDING PROTEIN HMUV"/>
    <property type="match status" value="1"/>
</dbReference>
<gene>
    <name evidence="5" type="ORF">GHT07_08335</name>
</gene>
<evidence type="ECO:0000259" key="4">
    <source>
        <dbReference type="PROSITE" id="PS50893"/>
    </source>
</evidence>
<keyword evidence="1" id="KW-0472">Membrane</keyword>
<dbReference type="RefSeq" id="WP_395686000.1">
    <property type="nucleotide sequence ID" value="NZ_WJBU01000007.1"/>
</dbReference>
<keyword evidence="1" id="KW-1003">Cell membrane</keyword>
<dbReference type="PROSITE" id="PS50893">
    <property type="entry name" value="ABC_TRANSPORTER_2"/>
    <property type="match status" value="1"/>
</dbReference>
<feature type="domain" description="ABC transporter" evidence="4">
    <location>
        <begin position="13"/>
        <end position="249"/>
    </location>
</feature>
<dbReference type="SUPFAM" id="SSF52540">
    <property type="entry name" value="P-loop containing nucleoside triphosphate hydrolases"/>
    <property type="match status" value="1"/>
</dbReference>
<dbReference type="InterPro" id="IPR003593">
    <property type="entry name" value="AAA+_ATPase"/>
</dbReference>
<dbReference type="GO" id="GO:0005524">
    <property type="term" value="F:ATP binding"/>
    <property type="evidence" value="ECO:0007669"/>
    <property type="project" value="UniProtKB-KW"/>
</dbReference>
<sequence length="265" mass="28178">MTAAASVLSTRALRVTLGSRRASGAPPREVLRGIDLDVPAGKWLSIVGPNGAGKTTLLKALAQLVPYSGSIALLGRDAAAWLHRERAQKLAWLGQNEAGAQDLLARDVVMLGRLPHQSWMGGPSAADHAAVDAAMHETQCIDWQHRPLGELSGGERQRVLLARALAVQAPLLVMDEPVANLDPPHQADWLRIVRGHVARGGTAISVLHEITMALHADEMAVMDAGLVVHHGACADPRTHRAVESVFASRIAIHALAGQWVALPKS</sequence>
<evidence type="ECO:0000256" key="2">
    <source>
        <dbReference type="ARBA" id="ARBA00022741"/>
    </source>
</evidence>
<protein>
    <submittedName>
        <fullName evidence="5">ATP-binding cassette domain-containing protein</fullName>
    </submittedName>
</protein>
<evidence type="ECO:0000256" key="1">
    <source>
        <dbReference type="ARBA" id="ARBA00022475"/>
    </source>
</evidence>
<name>A0A844ASI7_9BURK</name>
<reference evidence="5 6" key="1">
    <citation type="submission" date="2019-11" db="EMBL/GenBank/DDBJ databases">
        <title>Caenimonas koreensis gen. nov., sp. nov., isolated from activated sludge.</title>
        <authorList>
            <person name="Seung H.R."/>
        </authorList>
    </citation>
    <scope>NUCLEOTIDE SEQUENCE [LARGE SCALE GENOMIC DNA]</scope>
    <source>
        <strain evidence="5 6">EMB320</strain>
    </source>
</reference>
<evidence type="ECO:0000256" key="3">
    <source>
        <dbReference type="ARBA" id="ARBA00022840"/>
    </source>
</evidence>
<keyword evidence="3 5" id="KW-0067">ATP-binding</keyword>
<dbReference type="Pfam" id="PF00005">
    <property type="entry name" value="ABC_tran"/>
    <property type="match status" value="1"/>
</dbReference>
<dbReference type="CDD" id="cd03214">
    <property type="entry name" value="ABC_Iron-Siderophores_B12_Hemin"/>
    <property type="match status" value="1"/>
</dbReference>
<dbReference type="GO" id="GO:0016887">
    <property type="term" value="F:ATP hydrolysis activity"/>
    <property type="evidence" value="ECO:0007669"/>
    <property type="project" value="InterPro"/>
</dbReference>
<organism evidence="5 6">
    <name type="scientific">Caenimonas koreensis DSM 17982</name>
    <dbReference type="NCBI Taxonomy" id="1121255"/>
    <lineage>
        <taxon>Bacteria</taxon>
        <taxon>Pseudomonadati</taxon>
        <taxon>Pseudomonadota</taxon>
        <taxon>Betaproteobacteria</taxon>
        <taxon>Burkholderiales</taxon>
        <taxon>Comamonadaceae</taxon>
        <taxon>Caenimonas</taxon>
    </lineage>
</organism>
<dbReference type="AlphaFoldDB" id="A0A844ASI7"/>
<comment type="caution">
    <text evidence="5">The sequence shown here is derived from an EMBL/GenBank/DDBJ whole genome shotgun (WGS) entry which is preliminary data.</text>
</comment>
<dbReference type="InterPro" id="IPR003439">
    <property type="entry name" value="ABC_transporter-like_ATP-bd"/>
</dbReference>
<keyword evidence="6" id="KW-1185">Reference proteome</keyword>
<dbReference type="SMART" id="SM00382">
    <property type="entry name" value="AAA"/>
    <property type="match status" value="1"/>
</dbReference>
<dbReference type="PANTHER" id="PTHR42794:SF2">
    <property type="entry name" value="ABC TRANSPORTER ATP-BINDING PROTEIN"/>
    <property type="match status" value="1"/>
</dbReference>
<dbReference type="InterPro" id="IPR017871">
    <property type="entry name" value="ABC_transporter-like_CS"/>
</dbReference>
<dbReference type="Proteomes" id="UP000487350">
    <property type="component" value="Unassembled WGS sequence"/>
</dbReference>
<proteinExistence type="predicted"/>
<evidence type="ECO:0000313" key="6">
    <source>
        <dbReference type="Proteomes" id="UP000487350"/>
    </source>
</evidence>
<evidence type="ECO:0000313" key="5">
    <source>
        <dbReference type="EMBL" id="MRD47285.1"/>
    </source>
</evidence>
<dbReference type="PROSITE" id="PS00211">
    <property type="entry name" value="ABC_TRANSPORTER_1"/>
    <property type="match status" value="1"/>
</dbReference>
<dbReference type="EMBL" id="WJBU01000007">
    <property type="protein sequence ID" value="MRD47285.1"/>
    <property type="molecule type" value="Genomic_DNA"/>
</dbReference>
<dbReference type="InterPro" id="IPR027417">
    <property type="entry name" value="P-loop_NTPase"/>
</dbReference>
<accession>A0A844ASI7</accession>